<keyword evidence="3" id="KW-1185">Reference proteome</keyword>
<evidence type="ECO:0000313" key="3">
    <source>
        <dbReference type="Proteomes" id="UP000001307"/>
    </source>
</evidence>
<dbReference type="EMBL" id="FN653024">
    <property type="protein sequence ID" value="CBY23971.1"/>
    <property type="molecule type" value="Genomic_DNA"/>
</dbReference>
<dbReference type="Proteomes" id="UP000001307">
    <property type="component" value="Unassembled WGS sequence"/>
</dbReference>
<accession>E4X4I1</accession>
<dbReference type="AlphaFoldDB" id="E4X4I1"/>
<sequence length="59" mass="6529">MIARRLAVPAMRQLSGGARAGLLRTPQVTPRVARELPQINLCNAVLACWLILASFPWEM</sequence>
<protein>
    <submittedName>
        <fullName evidence="1">Uncharacterized protein</fullName>
    </submittedName>
</protein>
<organism evidence="1">
    <name type="scientific">Oikopleura dioica</name>
    <name type="common">Tunicate</name>
    <dbReference type="NCBI Taxonomy" id="34765"/>
    <lineage>
        <taxon>Eukaryota</taxon>
        <taxon>Metazoa</taxon>
        <taxon>Chordata</taxon>
        <taxon>Tunicata</taxon>
        <taxon>Appendicularia</taxon>
        <taxon>Copelata</taxon>
        <taxon>Oikopleuridae</taxon>
        <taxon>Oikopleura</taxon>
    </lineage>
</organism>
<dbReference type="Proteomes" id="UP000011014">
    <property type="component" value="Unassembled WGS sequence"/>
</dbReference>
<evidence type="ECO:0000313" key="2">
    <source>
        <dbReference type="EMBL" id="CBY42769.1"/>
    </source>
</evidence>
<gene>
    <name evidence="1" type="ORF">GSOID_T00001308001</name>
    <name evidence="2" type="ORF">GSOID_T00026493001</name>
</gene>
<reference evidence="1" key="1">
    <citation type="journal article" date="2010" name="Science">
        <title>Plasticity of animal genome architecture unmasked by rapid evolution of a pelagic tunicate.</title>
        <authorList>
            <person name="Denoeud F."/>
            <person name="Henriet S."/>
            <person name="Mungpakdee S."/>
            <person name="Aury J.M."/>
            <person name="Da Silva C."/>
            <person name="Brinkmann H."/>
            <person name="Mikhaleva J."/>
            <person name="Olsen L.C."/>
            <person name="Jubin C."/>
            <person name="Canestro C."/>
            <person name="Bouquet J.M."/>
            <person name="Danks G."/>
            <person name="Poulain J."/>
            <person name="Campsteijn C."/>
            <person name="Adamski M."/>
            <person name="Cross I."/>
            <person name="Yadetie F."/>
            <person name="Muffato M."/>
            <person name="Louis A."/>
            <person name="Butcher S."/>
            <person name="Tsagkogeorga G."/>
            <person name="Konrad A."/>
            <person name="Singh S."/>
            <person name="Jensen M.F."/>
            <person name="Cong E.H."/>
            <person name="Eikeseth-Otteraa H."/>
            <person name="Noel B."/>
            <person name="Anthouard V."/>
            <person name="Porcel B.M."/>
            <person name="Kachouri-Lafond R."/>
            <person name="Nishino A."/>
            <person name="Ugolini M."/>
            <person name="Chourrout P."/>
            <person name="Nishida H."/>
            <person name="Aasland R."/>
            <person name="Huzurbazar S."/>
            <person name="Westhof E."/>
            <person name="Delsuc F."/>
            <person name="Lehrach H."/>
            <person name="Reinhardt R."/>
            <person name="Weissenbach J."/>
            <person name="Roy S.W."/>
            <person name="Artiguenave F."/>
            <person name="Postlethwait J.H."/>
            <person name="Manak J.R."/>
            <person name="Thompson E.M."/>
            <person name="Jaillon O."/>
            <person name="Du Pasquier L."/>
            <person name="Boudinot P."/>
            <person name="Liberles D.A."/>
            <person name="Volff J.N."/>
            <person name="Philippe H."/>
            <person name="Lenhard B."/>
            <person name="Roest Crollius H."/>
            <person name="Wincker P."/>
            <person name="Chourrout D."/>
        </authorList>
    </citation>
    <scope>NUCLEOTIDE SEQUENCE [LARGE SCALE GENOMIC DNA]</scope>
</reference>
<evidence type="ECO:0000313" key="1">
    <source>
        <dbReference type="EMBL" id="CBY23971.1"/>
    </source>
</evidence>
<dbReference type="InParanoid" id="E4X4I1"/>
<proteinExistence type="predicted"/>
<name>E4X4I1_OIKDI</name>
<dbReference type="EMBL" id="FN657490">
    <property type="protein sequence ID" value="CBY42769.1"/>
    <property type="molecule type" value="Genomic_DNA"/>
</dbReference>